<keyword evidence="5 6" id="KW-0505">Motor protein</keyword>
<comment type="similarity">
    <text evidence="6 7">Belongs to the TRAFAC class myosin-kinesin ATPase superfamily. Kinesin family.</text>
</comment>
<dbReference type="PROSITE" id="PS00411">
    <property type="entry name" value="KINESIN_MOTOR_1"/>
    <property type="match status" value="1"/>
</dbReference>
<keyword evidence="4 8" id="KW-0175">Coiled coil</keyword>
<evidence type="ECO:0000256" key="4">
    <source>
        <dbReference type="ARBA" id="ARBA00023054"/>
    </source>
</evidence>
<evidence type="ECO:0000256" key="9">
    <source>
        <dbReference type="SAM" id="MobiDB-lite"/>
    </source>
</evidence>
<evidence type="ECO:0000313" key="11">
    <source>
        <dbReference type="EMBL" id="CAG9335562.1"/>
    </source>
</evidence>
<dbReference type="PRINTS" id="PR00380">
    <property type="entry name" value="KINESINHEAVY"/>
</dbReference>
<dbReference type="SMART" id="SM00129">
    <property type="entry name" value="KISc"/>
    <property type="match status" value="1"/>
</dbReference>
<keyword evidence="12" id="KW-1185">Reference proteome</keyword>
<dbReference type="GO" id="GO:0007018">
    <property type="term" value="P:microtubule-based movement"/>
    <property type="evidence" value="ECO:0007669"/>
    <property type="project" value="InterPro"/>
</dbReference>
<dbReference type="GO" id="GO:0005524">
    <property type="term" value="F:ATP binding"/>
    <property type="evidence" value="ECO:0007669"/>
    <property type="project" value="UniProtKB-UniRule"/>
</dbReference>
<protein>
    <recommendedName>
        <fullName evidence="7">Kinesin-like protein</fullName>
    </recommendedName>
</protein>
<comment type="caution">
    <text evidence="11">The sequence shown here is derived from an EMBL/GenBank/DDBJ whole genome shotgun (WGS) entry which is preliminary data.</text>
</comment>
<dbReference type="GO" id="GO:0003777">
    <property type="term" value="F:microtubule motor activity"/>
    <property type="evidence" value="ECO:0007669"/>
    <property type="project" value="InterPro"/>
</dbReference>
<evidence type="ECO:0000313" key="12">
    <source>
        <dbReference type="Proteomes" id="UP001162131"/>
    </source>
</evidence>
<feature type="compositionally biased region" description="Basic and acidic residues" evidence="9">
    <location>
        <begin position="757"/>
        <end position="769"/>
    </location>
</feature>
<dbReference type="Pfam" id="PF00225">
    <property type="entry name" value="Kinesin"/>
    <property type="match status" value="1"/>
</dbReference>
<organism evidence="11 12">
    <name type="scientific">Blepharisma stoltei</name>
    <dbReference type="NCBI Taxonomy" id="1481888"/>
    <lineage>
        <taxon>Eukaryota</taxon>
        <taxon>Sar</taxon>
        <taxon>Alveolata</taxon>
        <taxon>Ciliophora</taxon>
        <taxon>Postciliodesmatophora</taxon>
        <taxon>Heterotrichea</taxon>
        <taxon>Heterotrichida</taxon>
        <taxon>Blepharismidae</taxon>
        <taxon>Blepharisma</taxon>
    </lineage>
</organism>
<sequence length="778" mass="88099">MSSLREDKRSKYLDKKSSQSSDVEVDDHLQQMQQGASNILVAVRARPLTKKEQEVDDHQIVQVLDNNVIVLLDPSDWQNIPEEAFRQNRTREKQYAFDYAFNQNASQDSIFEKTTKFLIDGVLNGFNATVFAYGPTGAGKTYTMIGEVDGPGLMLKTFLEIFSKIEEMSGERDYTVKLSYLEIYNEIVRDLINPSMETLEIREDPIKGVVIAGLTEIMATSPEHVITSIRNGNRRRTQEPTQANETSSRSHAVLQIIAEHRDKASGVEAEVLVGKLNLIDLAGSERAANTKNRGLRLIEGANINRSLLALGNCINALCEMNEKNTKVYVPYRDSKLTRLLKDSLGGNCRTVMIACISPFAGSFEDTYNTLLYANRAKHIKTTSQRNVVNVQYHIARYTSIISQLRQEILDLRDQLNNRRNLPSVNVEKYQIELKNHFQEEARTKKAIYQAEQSIDQLKTILAQRNSELLQAASDKGEDSVQYSSVKDEIKLLNNAINDHIDSAERENQKLEQLEKKRKVLEASWMKLGVPDAQLAQLQCEMKDHILDLNSLEIKRNEERHNDLIKQKDHLIQNLEDQLKIRDSIIDEAQVIFKNQSITLPEPILRGFKELKPIDQITSEVAINLPQISSPKMTKVEGYSNKSYTVLPEISPSKIPKPRANVLNFPNPLVSKNRMQKSMSVNRLLPHKKYVPNKKKQSVSIEKPPGGLKRKVVERLATGSDGGFSTSSRNSAKNSKLSPQKIADKFNSSPYIIGLSPRNKEKERIKKERAAPGLISLRN</sequence>
<feature type="domain" description="Kinesin motor" evidence="10">
    <location>
        <begin position="38"/>
        <end position="379"/>
    </location>
</feature>
<dbReference type="EMBL" id="CAJZBQ010000062">
    <property type="protein sequence ID" value="CAG9335562.1"/>
    <property type="molecule type" value="Genomic_DNA"/>
</dbReference>
<feature type="region of interest" description="Disordered" evidence="9">
    <location>
        <begin position="688"/>
        <end position="778"/>
    </location>
</feature>
<evidence type="ECO:0000256" key="2">
    <source>
        <dbReference type="ARBA" id="ARBA00022741"/>
    </source>
</evidence>
<name>A0AAU9KE74_9CILI</name>
<dbReference type="GO" id="GO:0008017">
    <property type="term" value="F:microtubule binding"/>
    <property type="evidence" value="ECO:0007669"/>
    <property type="project" value="InterPro"/>
</dbReference>
<dbReference type="CDD" id="cd01370">
    <property type="entry name" value="KISc_KIP3_like"/>
    <property type="match status" value="1"/>
</dbReference>
<accession>A0AAU9KE74</accession>
<gene>
    <name evidence="11" type="ORF">BSTOLATCC_MIC64028</name>
</gene>
<feature type="binding site" evidence="6">
    <location>
        <begin position="134"/>
        <end position="141"/>
    </location>
    <ligand>
        <name>ATP</name>
        <dbReference type="ChEBI" id="CHEBI:30616"/>
    </ligand>
</feature>
<evidence type="ECO:0000256" key="7">
    <source>
        <dbReference type="RuleBase" id="RU000394"/>
    </source>
</evidence>
<dbReference type="PANTHER" id="PTHR47968:SF13">
    <property type="entry name" value="KINESIN-LIKE PROTEIN KIF19 ISOFORM X1"/>
    <property type="match status" value="1"/>
</dbReference>
<evidence type="ECO:0000256" key="5">
    <source>
        <dbReference type="ARBA" id="ARBA00023175"/>
    </source>
</evidence>
<dbReference type="InterPro" id="IPR027417">
    <property type="entry name" value="P-loop_NTPase"/>
</dbReference>
<feature type="region of interest" description="Disordered" evidence="9">
    <location>
        <begin position="1"/>
        <end position="25"/>
    </location>
</feature>
<keyword evidence="1 7" id="KW-0493">Microtubule</keyword>
<dbReference type="InterPro" id="IPR001752">
    <property type="entry name" value="Kinesin_motor_dom"/>
</dbReference>
<evidence type="ECO:0000259" key="10">
    <source>
        <dbReference type="PROSITE" id="PS50067"/>
    </source>
</evidence>
<dbReference type="FunFam" id="3.40.850.10:FF:000056">
    <property type="entry name" value="Kinesin-like protein"/>
    <property type="match status" value="1"/>
</dbReference>
<dbReference type="Gene3D" id="3.40.850.10">
    <property type="entry name" value="Kinesin motor domain"/>
    <property type="match status" value="1"/>
</dbReference>
<feature type="coiled-coil region" evidence="8">
    <location>
        <begin position="394"/>
        <end position="421"/>
    </location>
</feature>
<dbReference type="GO" id="GO:0005874">
    <property type="term" value="C:microtubule"/>
    <property type="evidence" value="ECO:0007669"/>
    <property type="project" value="UniProtKB-KW"/>
</dbReference>
<dbReference type="InterPro" id="IPR019821">
    <property type="entry name" value="Kinesin_motor_CS"/>
</dbReference>
<keyword evidence="3 6" id="KW-0067">ATP-binding</keyword>
<dbReference type="InterPro" id="IPR036961">
    <property type="entry name" value="Kinesin_motor_dom_sf"/>
</dbReference>
<dbReference type="InterPro" id="IPR027640">
    <property type="entry name" value="Kinesin-like_fam"/>
</dbReference>
<dbReference type="Proteomes" id="UP001162131">
    <property type="component" value="Unassembled WGS sequence"/>
</dbReference>
<feature type="coiled-coil region" evidence="8">
    <location>
        <begin position="486"/>
        <end position="577"/>
    </location>
</feature>
<proteinExistence type="inferred from homology"/>
<dbReference type="PANTHER" id="PTHR47968">
    <property type="entry name" value="CENTROMERE PROTEIN E"/>
    <property type="match status" value="1"/>
</dbReference>
<feature type="compositionally biased region" description="Basic and acidic residues" evidence="9">
    <location>
        <begin position="1"/>
        <end position="17"/>
    </location>
</feature>
<dbReference type="SUPFAM" id="SSF52540">
    <property type="entry name" value="P-loop containing nucleoside triphosphate hydrolases"/>
    <property type="match status" value="1"/>
</dbReference>
<evidence type="ECO:0000256" key="1">
    <source>
        <dbReference type="ARBA" id="ARBA00022701"/>
    </source>
</evidence>
<evidence type="ECO:0000256" key="8">
    <source>
        <dbReference type="SAM" id="Coils"/>
    </source>
</evidence>
<reference evidence="11" key="1">
    <citation type="submission" date="2021-09" db="EMBL/GenBank/DDBJ databases">
        <authorList>
            <consortium name="AG Swart"/>
            <person name="Singh M."/>
            <person name="Singh A."/>
            <person name="Seah K."/>
            <person name="Emmerich C."/>
        </authorList>
    </citation>
    <scope>NUCLEOTIDE SEQUENCE</scope>
    <source>
        <strain evidence="11">ATCC30299</strain>
    </source>
</reference>
<evidence type="ECO:0000256" key="6">
    <source>
        <dbReference type="PROSITE-ProRule" id="PRU00283"/>
    </source>
</evidence>
<feature type="compositionally biased region" description="Polar residues" evidence="9">
    <location>
        <begin position="722"/>
        <end position="737"/>
    </location>
</feature>
<dbReference type="AlphaFoldDB" id="A0AAU9KE74"/>
<dbReference type="PROSITE" id="PS50067">
    <property type="entry name" value="KINESIN_MOTOR_2"/>
    <property type="match status" value="1"/>
</dbReference>
<evidence type="ECO:0000256" key="3">
    <source>
        <dbReference type="ARBA" id="ARBA00022840"/>
    </source>
</evidence>
<keyword evidence="2 6" id="KW-0547">Nucleotide-binding</keyword>